<name>A0A3B1E671_9ZZZZ</name>
<evidence type="ECO:0000256" key="5">
    <source>
        <dbReference type="ARBA" id="ARBA00023136"/>
    </source>
</evidence>
<evidence type="ECO:0000313" key="7">
    <source>
        <dbReference type="EMBL" id="VAY87255.1"/>
    </source>
</evidence>
<dbReference type="NCBIfam" id="NF037997">
    <property type="entry name" value="Na_Pi_symport"/>
    <property type="match status" value="1"/>
</dbReference>
<evidence type="ECO:0000256" key="3">
    <source>
        <dbReference type="ARBA" id="ARBA00022692"/>
    </source>
</evidence>
<evidence type="ECO:0000256" key="1">
    <source>
        <dbReference type="ARBA" id="ARBA00004651"/>
    </source>
</evidence>
<dbReference type="AlphaFoldDB" id="A0A3B1E671"/>
<feature type="transmembrane region" description="Helical" evidence="6">
    <location>
        <begin position="175"/>
        <end position="200"/>
    </location>
</feature>
<dbReference type="InterPro" id="IPR003841">
    <property type="entry name" value="Na/Pi_transpt"/>
</dbReference>
<feature type="transmembrane region" description="Helical" evidence="6">
    <location>
        <begin position="47"/>
        <end position="78"/>
    </location>
</feature>
<proteinExistence type="predicted"/>
<feature type="transmembrane region" description="Helical" evidence="6">
    <location>
        <begin position="212"/>
        <end position="236"/>
    </location>
</feature>
<keyword evidence="4 6" id="KW-1133">Transmembrane helix</keyword>
<organism evidence="7">
    <name type="scientific">hydrothermal vent metagenome</name>
    <dbReference type="NCBI Taxonomy" id="652676"/>
    <lineage>
        <taxon>unclassified sequences</taxon>
        <taxon>metagenomes</taxon>
        <taxon>ecological metagenomes</taxon>
    </lineage>
</organism>
<feature type="transmembrane region" description="Helical" evidence="6">
    <location>
        <begin position="136"/>
        <end position="154"/>
    </location>
</feature>
<feature type="transmembrane region" description="Helical" evidence="6">
    <location>
        <begin position="113"/>
        <end position="130"/>
    </location>
</feature>
<keyword evidence="3 6" id="KW-0812">Transmembrane</keyword>
<evidence type="ECO:0000256" key="2">
    <source>
        <dbReference type="ARBA" id="ARBA00022475"/>
    </source>
</evidence>
<accession>A0A3B1E671</accession>
<feature type="transmembrane region" description="Helical" evidence="6">
    <location>
        <begin position="84"/>
        <end position="106"/>
    </location>
</feature>
<dbReference type="PANTHER" id="PTHR10010:SF46">
    <property type="entry name" value="SODIUM-DEPENDENT PHOSPHATE TRANSPORT PROTEIN 2B"/>
    <property type="match status" value="1"/>
</dbReference>
<dbReference type="GO" id="GO:0044341">
    <property type="term" value="P:sodium-dependent phosphate transport"/>
    <property type="evidence" value="ECO:0007669"/>
    <property type="project" value="InterPro"/>
</dbReference>
<feature type="transmembrane region" description="Helical" evidence="6">
    <location>
        <begin position="282"/>
        <end position="305"/>
    </location>
</feature>
<protein>
    <submittedName>
        <fullName evidence="7">Sodium-dependent phosphate transporter</fullName>
    </submittedName>
</protein>
<feature type="transmembrane region" description="Helical" evidence="6">
    <location>
        <begin position="6"/>
        <end position="26"/>
    </location>
</feature>
<sequence length="565" mass="63221">MQEAIIQALSGLGIFLFGMMSLEQALKDISGVKFRTFIKNFTSNTPKAIITGAFTTALLQSSTVVTLMAISFVGAGLFTLSSAIGVIFGSNLGTTITSWIVVVLGFKVKISTFALPIAGFGGLYLLFFGKKPKHNAIGRILFGFGMLFLGLDFLKSATESMSSTFDLKHYADYNILYFVLVGFFITFIIQSSAAATVIILSSLFSGIITFEMAATAVVGTNIGTAATTAILGAMGGSSNKKRASLAHLLFNLATAIMALAILDFITMFIFDVVGIEDESLGLALFHTIFNVLGIVIFSPFIKYFAIWLNTLFKTKNKTITLFINEVKTNVPDAGFEALKKETIHFYDDVLRYMLGLFKIDSQLLMQEREKVKKVLKNKKIKTLDMEMLYNNIYKLEVMITSYALDLNSKTTDKSEIDNINHIQYAIRKVSYSSMLLRNIQKELNYFRNHENKFIQDTYLHIRKRVTQFSKNLHLMLEGDPQRLDKSDKVYHHIDIWNQKIKTNVAQYVEQNKLSSEDIISILDANQAITDVCSCLIEVSALMMSLENDDVCINDKYFVNKSINAR</sequence>
<gene>
    <name evidence="7" type="ORF">MNB_ARC-1_812</name>
</gene>
<evidence type="ECO:0000256" key="4">
    <source>
        <dbReference type="ARBA" id="ARBA00022989"/>
    </source>
</evidence>
<dbReference type="Pfam" id="PF02690">
    <property type="entry name" value="Na_Pi_cotrans"/>
    <property type="match status" value="2"/>
</dbReference>
<feature type="transmembrane region" description="Helical" evidence="6">
    <location>
        <begin position="248"/>
        <end position="270"/>
    </location>
</feature>
<dbReference type="EMBL" id="UOYO01000021">
    <property type="protein sequence ID" value="VAY87255.1"/>
    <property type="molecule type" value="Genomic_DNA"/>
</dbReference>
<keyword evidence="5 6" id="KW-0472">Membrane</keyword>
<dbReference type="GO" id="GO:0005436">
    <property type="term" value="F:sodium:phosphate symporter activity"/>
    <property type="evidence" value="ECO:0007669"/>
    <property type="project" value="InterPro"/>
</dbReference>
<evidence type="ECO:0000256" key="6">
    <source>
        <dbReference type="SAM" id="Phobius"/>
    </source>
</evidence>
<keyword evidence="2" id="KW-1003">Cell membrane</keyword>
<reference evidence="7" key="1">
    <citation type="submission" date="2018-10" db="EMBL/GenBank/DDBJ databases">
        <authorList>
            <person name="Aoki K."/>
        </authorList>
    </citation>
    <scope>NUCLEOTIDE SEQUENCE</scope>
</reference>
<comment type="subcellular location">
    <subcellularLocation>
        <location evidence="1">Cell membrane</location>
        <topology evidence="1">Multi-pass membrane protein</topology>
    </subcellularLocation>
</comment>
<dbReference type="GO" id="GO:0005886">
    <property type="term" value="C:plasma membrane"/>
    <property type="evidence" value="ECO:0007669"/>
    <property type="project" value="UniProtKB-SubCell"/>
</dbReference>
<dbReference type="PANTHER" id="PTHR10010">
    <property type="entry name" value="SOLUTE CARRIER FAMILY 34 SODIUM PHOSPHATE , MEMBER 2-RELATED"/>
    <property type="match status" value="1"/>
</dbReference>